<dbReference type="SUPFAM" id="SSF49695">
    <property type="entry name" value="gamma-Crystallin-like"/>
    <property type="match status" value="1"/>
</dbReference>
<dbReference type="Proteomes" id="UP001183643">
    <property type="component" value="Unassembled WGS sequence"/>
</dbReference>
<keyword evidence="1" id="KW-0732">Signal</keyword>
<dbReference type="AlphaFoldDB" id="A0AAE4C9Y4"/>
<dbReference type="EMBL" id="JAVDYB010000001">
    <property type="protein sequence ID" value="MDR7277046.1"/>
    <property type="molecule type" value="Genomic_DNA"/>
</dbReference>
<dbReference type="InterPro" id="IPR011024">
    <property type="entry name" value="G_crystallin-like"/>
</dbReference>
<protein>
    <submittedName>
        <fullName evidence="2">Membrane protein</fullName>
    </submittedName>
</protein>
<gene>
    <name evidence="2" type="ORF">J2S41_003824</name>
</gene>
<organism evidence="2 3">
    <name type="scientific">Catenuloplanes atrovinosus</name>
    <dbReference type="NCBI Taxonomy" id="137266"/>
    <lineage>
        <taxon>Bacteria</taxon>
        <taxon>Bacillati</taxon>
        <taxon>Actinomycetota</taxon>
        <taxon>Actinomycetes</taxon>
        <taxon>Micromonosporales</taxon>
        <taxon>Micromonosporaceae</taxon>
        <taxon>Catenuloplanes</taxon>
    </lineage>
</organism>
<evidence type="ECO:0000313" key="3">
    <source>
        <dbReference type="Proteomes" id="UP001183643"/>
    </source>
</evidence>
<comment type="caution">
    <text evidence="2">The sequence shown here is derived from an EMBL/GenBank/DDBJ whole genome shotgun (WGS) entry which is preliminary data.</text>
</comment>
<sequence length="176" mass="18787">MTNTRHTTPVRRWAPIAVGVALATIATVPAAHAAPPPARAGEEHCLVVLDDSTARAAARHCAASPEAAEREYRAANPGAAPRVLLLGLYDEPNYRGASVMLEGSPGLCDQAGRGLRELGSLNNRVSSFRRHDSCPKVTGYDLPNWMGAVYGPWTTDMPWVGPEADNRMGSLQFSLA</sequence>
<dbReference type="Gene3D" id="2.60.20.10">
    <property type="entry name" value="Crystallins"/>
    <property type="match status" value="1"/>
</dbReference>
<evidence type="ECO:0000256" key="1">
    <source>
        <dbReference type="SAM" id="SignalP"/>
    </source>
</evidence>
<proteinExistence type="predicted"/>
<feature type="chain" id="PRO_5041936892" evidence="1">
    <location>
        <begin position="34"/>
        <end position="176"/>
    </location>
</feature>
<accession>A0AAE4C9Y4</accession>
<evidence type="ECO:0000313" key="2">
    <source>
        <dbReference type="EMBL" id="MDR7277046.1"/>
    </source>
</evidence>
<dbReference type="RefSeq" id="WP_310369249.1">
    <property type="nucleotide sequence ID" value="NZ_JAVDYB010000001.1"/>
</dbReference>
<reference evidence="2" key="1">
    <citation type="submission" date="2023-07" db="EMBL/GenBank/DDBJ databases">
        <title>Sequencing the genomes of 1000 actinobacteria strains.</title>
        <authorList>
            <person name="Klenk H.-P."/>
        </authorList>
    </citation>
    <scope>NUCLEOTIDE SEQUENCE</scope>
    <source>
        <strain evidence="2">DSM 44707</strain>
    </source>
</reference>
<name>A0AAE4C9Y4_9ACTN</name>
<keyword evidence="3" id="KW-1185">Reference proteome</keyword>
<feature type="signal peptide" evidence="1">
    <location>
        <begin position="1"/>
        <end position="33"/>
    </location>
</feature>